<keyword evidence="2" id="KW-1185">Reference proteome</keyword>
<protein>
    <submittedName>
        <fullName evidence="1">Uncharacterized protein</fullName>
    </submittedName>
</protein>
<accession>A0ABN1SPY9</accession>
<evidence type="ECO:0000313" key="1">
    <source>
        <dbReference type="EMBL" id="GAA1000421.1"/>
    </source>
</evidence>
<organism evidence="1 2">
    <name type="scientific">Streptomyces rhizosphaericus</name>
    <dbReference type="NCBI Taxonomy" id="114699"/>
    <lineage>
        <taxon>Bacteria</taxon>
        <taxon>Bacillati</taxon>
        <taxon>Actinomycetota</taxon>
        <taxon>Actinomycetes</taxon>
        <taxon>Kitasatosporales</taxon>
        <taxon>Streptomycetaceae</taxon>
        <taxon>Streptomyces</taxon>
        <taxon>Streptomyces violaceusniger group</taxon>
    </lineage>
</organism>
<dbReference type="EMBL" id="BAAAIE010000111">
    <property type="protein sequence ID" value="GAA1000421.1"/>
    <property type="molecule type" value="Genomic_DNA"/>
</dbReference>
<sequence>MPLRDKRHPLRRLEQTGNDAPSYCRISAARPSCPTYSGKALQQAVVFVAGQTLTGAETLDLSSATPEELTYHLGAVRRSLRSLLQLLAPVAGEEDR</sequence>
<gene>
    <name evidence="1" type="ORF">GCM10009576_090230</name>
</gene>
<comment type="caution">
    <text evidence="1">The sequence shown here is derived from an EMBL/GenBank/DDBJ whole genome shotgun (WGS) entry which is preliminary data.</text>
</comment>
<dbReference type="Proteomes" id="UP001500033">
    <property type="component" value="Unassembled WGS sequence"/>
</dbReference>
<evidence type="ECO:0000313" key="2">
    <source>
        <dbReference type="Proteomes" id="UP001500033"/>
    </source>
</evidence>
<name>A0ABN1SPY9_9ACTN</name>
<reference evidence="1 2" key="1">
    <citation type="journal article" date="2019" name="Int. J. Syst. Evol. Microbiol.">
        <title>The Global Catalogue of Microorganisms (GCM) 10K type strain sequencing project: providing services to taxonomists for standard genome sequencing and annotation.</title>
        <authorList>
            <consortium name="The Broad Institute Genomics Platform"/>
            <consortium name="The Broad Institute Genome Sequencing Center for Infectious Disease"/>
            <person name="Wu L."/>
            <person name="Ma J."/>
        </authorList>
    </citation>
    <scope>NUCLEOTIDE SEQUENCE [LARGE SCALE GENOMIC DNA]</scope>
    <source>
        <strain evidence="1 2">JCM 11445</strain>
    </source>
</reference>
<proteinExistence type="predicted"/>